<dbReference type="Proteomes" id="UP000198906">
    <property type="component" value="Unassembled WGS sequence"/>
</dbReference>
<dbReference type="STRING" id="47866.GA0074694_1017"/>
<protein>
    <submittedName>
        <fullName evidence="2">Uncharacterized protein</fullName>
    </submittedName>
</protein>
<name>A0A1C6SVI0_9ACTN</name>
<dbReference type="EMBL" id="FMHU01000001">
    <property type="protein sequence ID" value="SCL15018.1"/>
    <property type="molecule type" value="Genomic_DNA"/>
</dbReference>
<reference evidence="2" key="2">
    <citation type="submission" date="2016-06" db="EMBL/GenBank/DDBJ databases">
        <authorList>
            <person name="Kjaerup R.B."/>
            <person name="Dalgaard T.S."/>
            <person name="Juul-Madsen H.R."/>
        </authorList>
    </citation>
    <scope>NUCLEOTIDE SEQUENCE [LARGE SCALE GENOMIC DNA]</scope>
    <source>
        <strain evidence="2">DSM 46123</strain>
    </source>
</reference>
<evidence type="ECO:0000313" key="2">
    <source>
        <dbReference type="EMBL" id="SCL33541.1"/>
    </source>
</evidence>
<accession>A0A1C6SVI0</accession>
<dbReference type="EMBL" id="FMHU01000004">
    <property type="protein sequence ID" value="SCL33541.1"/>
    <property type="molecule type" value="Genomic_DNA"/>
</dbReference>
<evidence type="ECO:0000313" key="1">
    <source>
        <dbReference type="EMBL" id="SCL15018.1"/>
    </source>
</evidence>
<sequence>MHIIADARSCAHTTPTRRGVASYAGPASGLRAALLTSAALGRPTVATALTAGGAR</sequence>
<dbReference type="RefSeq" id="WP_176737781.1">
    <property type="nucleotide sequence ID" value="NZ_FMHU01000001.1"/>
</dbReference>
<dbReference type="AlphaFoldDB" id="A0A1C6SVI0"/>
<proteinExistence type="predicted"/>
<evidence type="ECO:0000313" key="3">
    <source>
        <dbReference type="Proteomes" id="UP000198906"/>
    </source>
</evidence>
<organism evidence="2 3">
    <name type="scientific">Micromonospora inyonensis</name>
    <dbReference type="NCBI Taxonomy" id="47866"/>
    <lineage>
        <taxon>Bacteria</taxon>
        <taxon>Bacillati</taxon>
        <taxon>Actinomycetota</taxon>
        <taxon>Actinomycetes</taxon>
        <taxon>Micromonosporales</taxon>
        <taxon>Micromonosporaceae</taxon>
        <taxon>Micromonospora</taxon>
    </lineage>
</organism>
<gene>
    <name evidence="1" type="ORF">GA0074694_1017</name>
    <name evidence="2" type="ORF">GA0074694_6254</name>
</gene>
<reference evidence="3" key="1">
    <citation type="submission" date="2016-06" db="EMBL/GenBank/DDBJ databases">
        <authorList>
            <person name="Varghese N."/>
        </authorList>
    </citation>
    <scope>NUCLEOTIDE SEQUENCE [LARGE SCALE GENOMIC DNA]</scope>
    <source>
        <strain evidence="3">DSM 46123</strain>
    </source>
</reference>
<keyword evidence="3" id="KW-1185">Reference proteome</keyword>